<name>A0A5N5RGR2_9BIFI</name>
<dbReference type="RefSeq" id="WP_151917133.1">
    <property type="nucleotide sequence ID" value="NZ_RQSP01000025.1"/>
</dbReference>
<keyword evidence="5" id="KW-0449">Lipoprotein</keyword>
<dbReference type="PANTHER" id="PTHR43649:SF33">
    <property type="entry name" value="POLYGALACTURONAN_RHAMNOGALACTURONAN-BINDING PROTEIN YTCQ"/>
    <property type="match status" value="1"/>
</dbReference>
<gene>
    <name evidence="7" type="ORF">EHS19_07440</name>
</gene>
<comment type="caution">
    <text evidence="7">The sequence shown here is derived from an EMBL/GenBank/DDBJ whole genome shotgun (WGS) entry which is preliminary data.</text>
</comment>
<evidence type="ECO:0000256" key="6">
    <source>
        <dbReference type="SAM" id="SignalP"/>
    </source>
</evidence>
<evidence type="ECO:0000313" key="8">
    <source>
        <dbReference type="Proteomes" id="UP000326336"/>
    </source>
</evidence>
<evidence type="ECO:0000256" key="1">
    <source>
        <dbReference type="ARBA" id="ARBA00022475"/>
    </source>
</evidence>
<keyword evidence="1" id="KW-1003">Cell membrane</keyword>
<dbReference type="Gene3D" id="3.40.190.10">
    <property type="entry name" value="Periplasmic binding protein-like II"/>
    <property type="match status" value="2"/>
</dbReference>
<dbReference type="SUPFAM" id="SSF53850">
    <property type="entry name" value="Periplasmic binding protein-like II"/>
    <property type="match status" value="1"/>
</dbReference>
<dbReference type="InterPro" id="IPR006059">
    <property type="entry name" value="SBP"/>
</dbReference>
<dbReference type="PROSITE" id="PS51257">
    <property type="entry name" value="PROKAR_LIPOPROTEIN"/>
    <property type="match status" value="1"/>
</dbReference>
<feature type="chain" id="PRO_5039301795" evidence="6">
    <location>
        <begin position="20"/>
        <end position="438"/>
    </location>
</feature>
<dbReference type="Pfam" id="PF01547">
    <property type="entry name" value="SBP_bac_1"/>
    <property type="match status" value="1"/>
</dbReference>
<keyword evidence="3" id="KW-0472">Membrane</keyword>
<keyword evidence="2 6" id="KW-0732">Signal</keyword>
<dbReference type="OrthoDB" id="2515046at2"/>
<protein>
    <submittedName>
        <fullName evidence="7">Extracellular solute-binding protein</fullName>
    </submittedName>
</protein>
<dbReference type="PANTHER" id="PTHR43649">
    <property type="entry name" value="ARABINOSE-BINDING PROTEIN-RELATED"/>
    <property type="match status" value="1"/>
</dbReference>
<reference evidence="7 8" key="1">
    <citation type="journal article" date="2019" name="Int. J. Syst. Evol. Microbiol.">
        <title>Bifidobacterium jacchi sp. nov., isolated from the faeces of a baby common marmoset (Callithrix jacchus).</title>
        <authorList>
            <person name="Modesto M."/>
            <person name="Watanabe K."/>
            <person name="Arita M."/>
            <person name="Satti M."/>
            <person name="Oki K."/>
            <person name="Sciavilla P."/>
            <person name="Patavino C."/>
            <person name="Camma C."/>
            <person name="Michelini S."/>
            <person name="Sgorbati B."/>
            <person name="Mattarelli P."/>
        </authorList>
    </citation>
    <scope>NUCLEOTIDE SEQUENCE [LARGE SCALE GENOMIC DNA]</scope>
    <source>
        <strain evidence="7 8">MRM 9.3</strain>
    </source>
</reference>
<feature type="signal peptide" evidence="6">
    <location>
        <begin position="1"/>
        <end position="19"/>
    </location>
</feature>
<dbReference type="EMBL" id="RQSP01000025">
    <property type="protein sequence ID" value="KAB5606435.1"/>
    <property type="molecule type" value="Genomic_DNA"/>
</dbReference>
<evidence type="ECO:0000256" key="4">
    <source>
        <dbReference type="ARBA" id="ARBA00023139"/>
    </source>
</evidence>
<dbReference type="Proteomes" id="UP000326336">
    <property type="component" value="Unassembled WGS sequence"/>
</dbReference>
<dbReference type="InterPro" id="IPR050490">
    <property type="entry name" value="Bact_solute-bd_prot1"/>
</dbReference>
<keyword evidence="8" id="KW-1185">Reference proteome</keyword>
<organism evidence="7 8">
    <name type="scientific">Bifidobacterium jacchi</name>
    <dbReference type="NCBI Taxonomy" id="2490545"/>
    <lineage>
        <taxon>Bacteria</taxon>
        <taxon>Bacillati</taxon>
        <taxon>Actinomycetota</taxon>
        <taxon>Actinomycetes</taxon>
        <taxon>Bifidobacteriales</taxon>
        <taxon>Bifidobacteriaceae</taxon>
        <taxon>Bifidobacterium</taxon>
    </lineage>
</organism>
<proteinExistence type="predicted"/>
<accession>A0A5N5RGR2</accession>
<evidence type="ECO:0000313" key="7">
    <source>
        <dbReference type="EMBL" id="KAB5606435.1"/>
    </source>
</evidence>
<keyword evidence="4" id="KW-0564">Palmitate</keyword>
<dbReference type="AlphaFoldDB" id="A0A5N5RGR2"/>
<evidence type="ECO:0000256" key="2">
    <source>
        <dbReference type="ARBA" id="ARBA00022729"/>
    </source>
</evidence>
<evidence type="ECO:0000256" key="3">
    <source>
        <dbReference type="ARBA" id="ARBA00023136"/>
    </source>
</evidence>
<sequence length="438" mass="47053">MISRSNRVKLALASLTAMAIGLAGCGGGDTNKADNSNTGDEVVKLTYLHRLPDGDGMTKVDDIVAKWNKEHPKIQVTASKFDGKAAEMIKKVENDIKGGEGPDMFQAGYAEVPEIFNKGLLQDVTQYAEKYKDHFAEGSYNLAGVAGKQYGLPQDSGPLTYFYNKTEFEKLGLKVPTTKDELIEEAKTAAKSGKYIMSYQSDEAGNMLSSLAGAASPWYKVDGNAWVVDANGTGSKAVADVYQELLDNKAVATAQRWTTDFDAQIQDGSLIGTIAAAWEAPLFMTSDGGKHSGQWAVTQIGDWFGNGTKTGPDGGSAVVVSKNNKHPEQTVEFLDWFNTQVPYLVSQGLVPVATTEAAKTPSDWAKFFGGQDIMAEFKTANDNISEFNYIPGFSAVVAKMNETAAKAVDGSGKVADVFADAQSTSIETLKNYQLSVKE</sequence>
<evidence type="ECO:0000256" key="5">
    <source>
        <dbReference type="ARBA" id="ARBA00023288"/>
    </source>
</evidence>